<sequence>MYIVRRLVFGNRASPRCWCAVSGLLCWIATRKLDIHGLHVYMDDFFGWDFADNLIQYRGMRRPRKQVQLLLFWEAIRCPFSDVKQQHGEVLKIIGFWIDANFGSISLSPHSVDDLIEKITSFLSHRQHALRDWQRLAGHINWLFNVLPWGRPALTEFYRKISGKRHQFAMIPLNRTIVEDLSWLRAIIPKSIGI</sequence>
<dbReference type="OrthoDB" id="3249498at2759"/>
<proteinExistence type="predicted"/>
<reference evidence="1 2" key="1">
    <citation type="submission" date="2014-04" db="EMBL/GenBank/DDBJ databases">
        <title>Evolutionary Origins and Diversification of the Mycorrhizal Mutualists.</title>
        <authorList>
            <consortium name="DOE Joint Genome Institute"/>
            <consortium name="Mycorrhizal Genomics Consortium"/>
            <person name="Kohler A."/>
            <person name="Kuo A."/>
            <person name="Nagy L.G."/>
            <person name="Floudas D."/>
            <person name="Copeland A."/>
            <person name="Barry K.W."/>
            <person name="Cichocki N."/>
            <person name="Veneault-Fourrey C."/>
            <person name="LaButti K."/>
            <person name="Lindquist E.A."/>
            <person name="Lipzen A."/>
            <person name="Lundell T."/>
            <person name="Morin E."/>
            <person name="Murat C."/>
            <person name="Riley R."/>
            <person name="Ohm R."/>
            <person name="Sun H."/>
            <person name="Tunlid A."/>
            <person name="Henrissat B."/>
            <person name="Grigoriev I.V."/>
            <person name="Hibbett D.S."/>
            <person name="Martin F."/>
        </authorList>
    </citation>
    <scope>NUCLEOTIDE SEQUENCE [LARGE SCALE GENOMIC DNA]</scope>
    <source>
        <strain evidence="1 2">Koide BX008</strain>
    </source>
</reference>
<dbReference type="InterPro" id="IPR052055">
    <property type="entry name" value="Hepadnavirus_pol/RT"/>
</dbReference>
<gene>
    <name evidence="1" type="ORF">M378DRAFT_91540</name>
</gene>
<dbReference type="PANTHER" id="PTHR33050:SF7">
    <property type="entry name" value="RIBONUCLEASE H"/>
    <property type="match status" value="1"/>
</dbReference>
<evidence type="ECO:0000313" key="2">
    <source>
        <dbReference type="Proteomes" id="UP000054549"/>
    </source>
</evidence>
<name>A0A0C2RXI5_AMAMK</name>
<dbReference type="EMBL" id="KN818581">
    <property type="protein sequence ID" value="KIL55010.1"/>
    <property type="molecule type" value="Genomic_DNA"/>
</dbReference>
<organism evidence="1 2">
    <name type="scientific">Amanita muscaria (strain Koide BX008)</name>
    <dbReference type="NCBI Taxonomy" id="946122"/>
    <lineage>
        <taxon>Eukaryota</taxon>
        <taxon>Fungi</taxon>
        <taxon>Dikarya</taxon>
        <taxon>Basidiomycota</taxon>
        <taxon>Agaricomycotina</taxon>
        <taxon>Agaricomycetes</taxon>
        <taxon>Agaricomycetidae</taxon>
        <taxon>Agaricales</taxon>
        <taxon>Pluteineae</taxon>
        <taxon>Amanitaceae</taxon>
        <taxon>Amanita</taxon>
    </lineage>
</organism>
<protein>
    <submittedName>
        <fullName evidence="1">Uncharacterized protein</fullName>
    </submittedName>
</protein>
<dbReference type="Proteomes" id="UP000054549">
    <property type="component" value="Unassembled WGS sequence"/>
</dbReference>
<accession>A0A0C2RXI5</accession>
<dbReference type="HOGENOM" id="CLU_134793_0_0_1"/>
<dbReference type="SUPFAM" id="SSF56672">
    <property type="entry name" value="DNA/RNA polymerases"/>
    <property type="match status" value="1"/>
</dbReference>
<feature type="non-terminal residue" evidence="1">
    <location>
        <position position="194"/>
    </location>
</feature>
<keyword evidence="2" id="KW-1185">Reference proteome</keyword>
<dbReference type="InParanoid" id="A0A0C2RXI5"/>
<dbReference type="PANTHER" id="PTHR33050">
    <property type="entry name" value="REVERSE TRANSCRIPTASE DOMAIN-CONTAINING PROTEIN"/>
    <property type="match status" value="1"/>
</dbReference>
<evidence type="ECO:0000313" key="1">
    <source>
        <dbReference type="EMBL" id="KIL55010.1"/>
    </source>
</evidence>
<dbReference type="InterPro" id="IPR043502">
    <property type="entry name" value="DNA/RNA_pol_sf"/>
</dbReference>
<dbReference type="AlphaFoldDB" id="A0A0C2RXI5"/>